<organism evidence="4 5">
    <name type="scientific">Halteria grandinella</name>
    <dbReference type="NCBI Taxonomy" id="5974"/>
    <lineage>
        <taxon>Eukaryota</taxon>
        <taxon>Sar</taxon>
        <taxon>Alveolata</taxon>
        <taxon>Ciliophora</taxon>
        <taxon>Intramacronucleata</taxon>
        <taxon>Spirotrichea</taxon>
        <taxon>Stichotrichia</taxon>
        <taxon>Sporadotrichida</taxon>
        <taxon>Halteriidae</taxon>
        <taxon>Halteria</taxon>
    </lineage>
</organism>
<evidence type="ECO:0000256" key="2">
    <source>
        <dbReference type="SAM" id="Phobius"/>
    </source>
</evidence>
<reference evidence="4" key="1">
    <citation type="submission" date="2019-06" db="EMBL/GenBank/DDBJ databases">
        <authorList>
            <person name="Zheng W."/>
        </authorList>
    </citation>
    <scope>NUCLEOTIDE SEQUENCE</scope>
    <source>
        <strain evidence="4">QDHG01</strain>
    </source>
</reference>
<keyword evidence="5" id="KW-1185">Reference proteome</keyword>
<feature type="chain" id="PRO_5035314217" evidence="3">
    <location>
        <begin position="17"/>
        <end position="103"/>
    </location>
</feature>
<sequence>MVFCLFASIQLFSTLGFMIQTGSLSTGTTENGFVIGFLALSFAFYITAIVMSFKTYKEFKAIHQEQLGSDIQQASYGAVPMRDEEGDNESKQFPGQGRRLKDY</sequence>
<evidence type="ECO:0000313" key="4">
    <source>
        <dbReference type="EMBL" id="TNV80786.1"/>
    </source>
</evidence>
<dbReference type="EMBL" id="RRYP01007037">
    <property type="protein sequence ID" value="TNV80786.1"/>
    <property type="molecule type" value="Genomic_DNA"/>
</dbReference>
<feature type="region of interest" description="Disordered" evidence="1">
    <location>
        <begin position="77"/>
        <end position="103"/>
    </location>
</feature>
<evidence type="ECO:0000256" key="1">
    <source>
        <dbReference type="SAM" id="MobiDB-lite"/>
    </source>
</evidence>
<feature type="transmembrane region" description="Helical" evidence="2">
    <location>
        <begin position="32"/>
        <end position="53"/>
    </location>
</feature>
<proteinExistence type="predicted"/>
<evidence type="ECO:0000256" key="3">
    <source>
        <dbReference type="SAM" id="SignalP"/>
    </source>
</evidence>
<evidence type="ECO:0000313" key="5">
    <source>
        <dbReference type="Proteomes" id="UP000785679"/>
    </source>
</evidence>
<name>A0A8J8NV98_HALGN</name>
<dbReference type="Proteomes" id="UP000785679">
    <property type="component" value="Unassembled WGS sequence"/>
</dbReference>
<keyword evidence="3" id="KW-0732">Signal</keyword>
<keyword evidence="2" id="KW-0812">Transmembrane</keyword>
<accession>A0A8J8NV98</accession>
<keyword evidence="2" id="KW-0472">Membrane</keyword>
<dbReference type="AlphaFoldDB" id="A0A8J8NV98"/>
<protein>
    <submittedName>
        <fullName evidence="4">Uncharacterized protein</fullName>
    </submittedName>
</protein>
<feature type="signal peptide" evidence="3">
    <location>
        <begin position="1"/>
        <end position="16"/>
    </location>
</feature>
<comment type="caution">
    <text evidence="4">The sequence shown here is derived from an EMBL/GenBank/DDBJ whole genome shotgun (WGS) entry which is preliminary data.</text>
</comment>
<gene>
    <name evidence="4" type="ORF">FGO68_gene8704</name>
</gene>
<keyword evidence="2" id="KW-1133">Transmembrane helix</keyword>